<evidence type="ECO:0000256" key="2">
    <source>
        <dbReference type="SAM" id="Phobius"/>
    </source>
</evidence>
<proteinExistence type="predicted"/>
<gene>
    <name evidence="3" type="ORF">V6R90_01990</name>
</gene>
<feature type="transmembrane region" description="Helical" evidence="2">
    <location>
        <begin position="257"/>
        <end position="278"/>
    </location>
</feature>
<evidence type="ECO:0000313" key="3">
    <source>
        <dbReference type="EMBL" id="MEQ7846033.1"/>
    </source>
</evidence>
<organism evidence="3 4">
    <name type="scientific">Nocardioides kribbensis</name>
    <dbReference type="NCBI Taxonomy" id="305517"/>
    <lineage>
        <taxon>Bacteria</taxon>
        <taxon>Bacillati</taxon>
        <taxon>Actinomycetota</taxon>
        <taxon>Actinomycetes</taxon>
        <taxon>Propionibacteriales</taxon>
        <taxon>Nocardioidaceae</taxon>
        <taxon>Nocardioides</taxon>
    </lineage>
</organism>
<feature type="transmembrane region" description="Helical" evidence="2">
    <location>
        <begin position="316"/>
        <end position="338"/>
    </location>
</feature>
<feature type="transmembrane region" description="Helical" evidence="2">
    <location>
        <begin position="143"/>
        <end position="163"/>
    </location>
</feature>
<dbReference type="InterPro" id="IPR045931">
    <property type="entry name" value="DUF6350"/>
</dbReference>
<reference evidence="3 4" key="1">
    <citation type="submission" date="2024-02" db="EMBL/GenBank/DDBJ databases">
        <title>Full genome sequence of Nocardioides kribbensis.</title>
        <authorList>
            <person name="Poletto B.L."/>
            <person name="Silva G."/>
            <person name="Galante D."/>
            <person name="Campos K.R."/>
            <person name="Santos M.B.N."/>
            <person name="Sacchi C.T."/>
        </authorList>
    </citation>
    <scope>NUCLEOTIDE SEQUENCE [LARGE SCALE GENOMIC DNA]</scope>
    <source>
        <strain evidence="3 4">O4R</strain>
    </source>
</reference>
<feature type="transmembrane region" description="Helical" evidence="2">
    <location>
        <begin position="391"/>
        <end position="413"/>
    </location>
</feature>
<feature type="region of interest" description="Disordered" evidence="1">
    <location>
        <begin position="1"/>
        <end position="28"/>
    </location>
</feature>
<comment type="caution">
    <text evidence="3">The sequence shown here is derived from an EMBL/GenBank/DDBJ whole genome shotgun (WGS) entry which is preliminary data.</text>
</comment>
<feature type="transmembrane region" description="Helical" evidence="2">
    <location>
        <begin position="175"/>
        <end position="194"/>
    </location>
</feature>
<accession>A0ABV1NU62</accession>
<feature type="transmembrane region" description="Helical" evidence="2">
    <location>
        <begin position="81"/>
        <end position="109"/>
    </location>
</feature>
<keyword evidence="4" id="KW-1185">Reference proteome</keyword>
<feature type="transmembrane region" description="Helical" evidence="2">
    <location>
        <begin position="215"/>
        <end position="237"/>
    </location>
</feature>
<dbReference type="EMBL" id="JBEGDP010000001">
    <property type="protein sequence ID" value="MEQ7846033.1"/>
    <property type="molecule type" value="Genomic_DNA"/>
</dbReference>
<evidence type="ECO:0000313" key="4">
    <source>
        <dbReference type="Proteomes" id="UP001482520"/>
    </source>
</evidence>
<name>A0ABV1NU62_9ACTN</name>
<evidence type="ECO:0000256" key="1">
    <source>
        <dbReference type="SAM" id="MobiDB-lite"/>
    </source>
</evidence>
<keyword evidence="2" id="KW-0812">Transmembrane</keyword>
<feature type="compositionally biased region" description="Low complexity" evidence="1">
    <location>
        <begin position="11"/>
        <end position="28"/>
    </location>
</feature>
<keyword evidence="2" id="KW-0472">Membrane</keyword>
<sequence>MTSLLPDSSTARRTPGATGRRPAPGGAHRRPLVLTATLGGAVAAGATLLVCLAVAVIGWFLTDAGAHGEPHDALRVGALAWLTAHGSGVVVGGVALTAVPLGLTALCAWSCWRVALRVGDAVSGHGPDADAISDGERDWTVPVAALLFTVAYAVVAVGVVTLAATATTAPATTPVLGWVLGLGLLVATPAIAVASGRAAIWAPAVPPVLRHASRVARRLLVTWLALSAAAFLLALLVDLDTAANVLSQLHTDAGDATAFSVASLAVVPNAVLFAASYLVGPGFTVGVGTLVSPSAVVLGPLPMFPLLAALPDTGPTPAWTVALVALPALVAAVVAVQAQRRAPTLRWDEGALRGCAGGVVAGLVLGLLASLAGGAVGPGRMRDVGPLAHELTVHAVTAFGLGGLVGGLLVTAWQRHRSRSLDGEAPAPVVSRPWASRLRRSPRPRR</sequence>
<dbReference type="RefSeq" id="WP_349803640.1">
    <property type="nucleotide sequence ID" value="NZ_JBEGDP010000001.1"/>
</dbReference>
<dbReference type="Pfam" id="PF19877">
    <property type="entry name" value="DUF6350"/>
    <property type="match status" value="1"/>
</dbReference>
<dbReference type="Proteomes" id="UP001482520">
    <property type="component" value="Unassembled WGS sequence"/>
</dbReference>
<feature type="transmembrane region" description="Helical" evidence="2">
    <location>
        <begin position="32"/>
        <end position="61"/>
    </location>
</feature>
<keyword evidence="2" id="KW-1133">Transmembrane helix</keyword>
<feature type="transmembrane region" description="Helical" evidence="2">
    <location>
        <begin position="290"/>
        <end position="310"/>
    </location>
</feature>
<feature type="transmembrane region" description="Helical" evidence="2">
    <location>
        <begin position="350"/>
        <end position="371"/>
    </location>
</feature>
<protein>
    <submittedName>
        <fullName evidence="3">DUF6350 family protein</fullName>
    </submittedName>
</protein>